<name>A0AB39C6A4_9CAUD</name>
<evidence type="ECO:0000313" key="1">
    <source>
        <dbReference type="EMBL" id="XDJ02111.1"/>
    </source>
</evidence>
<sequence length="92" mass="10813">MPHVYLRDTKDCYKITIESSLPKDPFNINVNAIKEASHNRAVESINKEKVAEVALFLNRRLEQYEQEDSDFCEGMRLAYRVALEKLKQCFEM</sequence>
<accession>A0AB39C6A4</accession>
<proteinExistence type="predicted"/>
<protein>
    <submittedName>
        <fullName evidence="1">Uncharacterized protein</fullName>
    </submittedName>
</protein>
<dbReference type="EMBL" id="PP944851">
    <property type="protein sequence ID" value="XDJ02111.1"/>
    <property type="molecule type" value="Genomic_DNA"/>
</dbReference>
<reference evidence="1" key="1">
    <citation type="submission" date="2024-06" db="EMBL/GenBank/DDBJ databases">
        <title>This phage originates from the Bacteriophage catalogue of the Bacteriophage Competence Centre, Department of Microbiology und Biotechnology, Max Rubner-Institut, Kiel, Germany.</title>
        <authorList>
            <person name="Sprotte S."/>
            <person name="Brinks E."/>
            <person name="Hille F."/>
        </authorList>
    </citation>
    <scope>NUCLEOTIDE SEQUENCE</scope>
</reference>
<organism evidence="1">
    <name type="scientific">Enterococcus phage PMBT56</name>
    <dbReference type="NCBI Taxonomy" id="3229530"/>
    <lineage>
        <taxon>Viruses</taxon>
        <taxon>Duplodnaviria</taxon>
        <taxon>Heunggongvirae</taxon>
        <taxon>Uroviricota</taxon>
        <taxon>Caudoviricetes</taxon>
        <taxon>Saphexavirus</taxon>
    </lineage>
</organism>